<feature type="transmembrane region" description="Helical" evidence="9">
    <location>
        <begin position="36"/>
        <end position="55"/>
    </location>
</feature>
<keyword evidence="4 9" id="KW-0812">Transmembrane</keyword>
<evidence type="ECO:0000256" key="4">
    <source>
        <dbReference type="ARBA" id="ARBA00022692"/>
    </source>
</evidence>
<evidence type="ECO:0000256" key="6">
    <source>
        <dbReference type="ARBA" id="ARBA00022989"/>
    </source>
</evidence>
<evidence type="ECO:0000313" key="11">
    <source>
        <dbReference type="EMBL" id="NDY42051.1"/>
    </source>
</evidence>
<feature type="transmembrane region" description="Helical" evidence="9">
    <location>
        <begin position="67"/>
        <end position="84"/>
    </location>
</feature>
<dbReference type="EMBL" id="JAAGRR010000031">
    <property type="protein sequence ID" value="NDY42051.1"/>
    <property type="molecule type" value="Genomic_DNA"/>
</dbReference>
<name>A0A6N9TLA0_DISTH</name>
<evidence type="ECO:0000256" key="2">
    <source>
        <dbReference type="ARBA" id="ARBA00005840"/>
    </source>
</evidence>
<reference evidence="11 12" key="1">
    <citation type="submission" date="2020-02" db="EMBL/GenBank/DDBJ databases">
        <title>Comparative genomics of sulfur disproportionating microorganisms.</title>
        <authorList>
            <person name="Ward L.M."/>
            <person name="Bertran E."/>
            <person name="Johnston D.T."/>
        </authorList>
    </citation>
    <scope>NUCLEOTIDE SEQUENCE [LARGE SCALE GENOMIC DNA]</scope>
    <source>
        <strain evidence="11 12">DSM 100025</strain>
    </source>
</reference>
<accession>A0A6N9TLA0</accession>
<evidence type="ECO:0000256" key="9">
    <source>
        <dbReference type="SAM" id="Phobius"/>
    </source>
</evidence>
<keyword evidence="5" id="KW-0201">Cytochrome c-type biogenesis</keyword>
<dbReference type="GO" id="GO:0005886">
    <property type="term" value="C:plasma membrane"/>
    <property type="evidence" value="ECO:0007669"/>
    <property type="project" value="TreeGrafter"/>
</dbReference>
<evidence type="ECO:0000259" key="10">
    <source>
        <dbReference type="Pfam" id="PF01578"/>
    </source>
</evidence>
<dbReference type="InterPro" id="IPR045062">
    <property type="entry name" value="Cyt_c_biogenesis_CcsA/CcmC"/>
</dbReference>
<evidence type="ECO:0000256" key="5">
    <source>
        <dbReference type="ARBA" id="ARBA00022748"/>
    </source>
</evidence>
<proteinExistence type="inferred from homology"/>
<keyword evidence="7" id="KW-0793">Thylakoid</keyword>
<keyword evidence="8 9" id="KW-0472">Membrane</keyword>
<sequence length="274" mass="30389">MRVLFQSALGLYLVATAAFLVHIVTLRKWAERWGTGLLAVGFAVHAAAIGVRWRVAGHPPVTNLHEALSFVGWAVVGAYLLVQWRQRVKALGAFVTPLAAVLMVASSLQPAAVPDLPPALRSYWLPVHATICLLGDAVFALAFCLAVMYLLQERQIKHKRLGGIFRRLPSLDVLDALNYRCLTLGFPLLTVGIVTGSIWAEQAWGSYWSWDPKETWSLITWLLYAALLHQRLTVGWRGRRAAIMTILGFGALFFTFLGVSVLLPGLHSYANWFE</sequence>
<evidence type="ECO:0000256" key="3">
    <source>
        <dbReference type="ARBA" id="ARBA00016463"/>
    </source>
</evidence>
<dbReference type="AlphaFoldDB" id="A0A6N9TLA0"/>
<dbReference type="NCBIfam" id="TIGR03144">
    <property type="entry name" value="cytochr_II_ccsB"/>
    <property type="match status" value="1"/>
</dbReference>
<organism evidence="11 12">
    <name type="scientific">Dissulfurirhabdus thermomarina</name>
    <dbReference type="NCBI Taxonomy" id="1765737"/>
    <lineage>
        <taxon>Bacteria</taxon>
        <taxon>Deltaproteobacteria</taxon>
        <taxon>Dissulfurirhabdaceae</taxon>
        <taxon>Dissulfurirhabdus</taxon>
    </lineage>
</organism>
<feature type="domain" description="Cytochrome c assembly protein" evidence="10">
    <location>
        <begin position="62"/>
        <end position="267"/>
    </location>
</feature>
<dbReference type="InterPro" id="IPR017562">
    <property type="entry name" value="Cyt_c_biogenesis_CcsA"/>
</dbReference>
<feature type="transmembrane region" description="Helical" evidence="9">
    <location>
        <begin position="6"/>
        <end position="24"/>
    </location>
</feature>
<dbReference type="InterPro" id="IPR002541">
    <property type="entry name" value="Cyt_c_assembly"/>
</dbReference>
<comment type="subcellular location">
    <subcellularLocation>
        <location evidence="1">Membrane</location>
        <topology evidence="1">Multi-pass membrane protein</topology>
    </subcellularLocation>
</comment>
<feature type="transmembrane region" description="Helical" evidence="9">
    <location>
        <begin position="177"/>
        <end position="200"/>
    </location>
</feature>
<evidence type="ECO:0000313" key="12">
    <source>
        <dbReference type="Proteomes" id="UP000469346"/>
    </source>
</evidence>
<protein>
    <recommendedName>
        <fullName evidence="3">Heme exporter protein C</fullName>
    </recommendedName>
</protein>
<dbReference type="GO" id="GO:0017004">
    <property type="term" value="P:cytochrome complex assembly"/>
    <property type="evidence" value="ECO:0007669"/>
    <property type="project" value="UniProtKB-KW"/>
</dbReference>
<comment type="caution">
    <text evidence="11">The sequence shown here is derived from an EMBL/GenBank/DDBJ whole genome shotgun (WGS) entry which is preliminary data.</text>
</comment>
<dbReference type="PANTHER" id="PTHR30071:SF1">
    <property type="entry name" value="CYTOCHROME B_B6 PROTEIN-RELATED"/>
    <property type="match status" value="1"/>
</dbReference>
<keyword evidence="12" id="KW-1185">Reference proteome</keyword>
<feature type="transmembrane region" description="Helical" evidence="9">
    <location>
        <begin position="91"/>
        <end position="111"/>
    </location>
</feature>
<keyword evidence="6 9" id="KW-1133">Transmembrane helix</keyword>
<dbReference type="GO" id="GO:0020037">
    <property type="term" value="F:heme binding"/>
    <property type="evidence" value="ECO:0007669"/>
    <property type="project" value="InterPro"/>
</dbReference>
<dbReference type="Proteomes" id="UP000469346">
    <property type="component" value="Unassembled WGS sequence"/>
</dbReference>
<dbReference type="Pfam" id="PF01578">
    <property type="entry name" value="Cytochrom_C_asm"/>
    <property type="match status" value="1"/>
</dbReference>
<evidence type="ECO:0000256" key="8">
    <source>
        <dbReference type="ARBA" id="ARBA00023136"/>
    </source>
</evidence>
<dbReference type="InterPro" id="IPR003557">
    <property type="entry name" value="Cyt_c_biogenesis_CcmC"/>
</dbReference>
<dbReference type="PANTHER" id="PTHR30071">
    <property type="entry name" value="HEME EXPORTER PROTEIN C"/>
    <property type="match status" value="1"/>
</dbReference>
<evidence type="ECO:0000256" key="1">
    <source>
        <dbReference type="ARBA" id="ARBA00004141"/>
    </source>
</evidence>
<dbReference type="GO" id="GO:0015232">
    <property type="term" value="F:heme transmembrane transporter activity"/>
    <property type="evidence" value="ECO:0007669"/>
    <property type="project" value="InterPro"/>
</dbReference>
<comment type="similarity">
    <text evidence="2">Belongs to the CcmC/CycZ/HelC family.</text>
</comment>
<gene>
    <name evidence="11" type="primary">ccsB</name>
    <name evidence="11" type="ORF">G3N55_04205</name>
</gene>
<feature type="transmembrane region" description="Helical" evidence="9">
    <location>
        <begin position="215"/>
        <end position="234"/>
    </location>
</feature>
<evidence type="ECO:0000256" key="7">
    <source>
        <dbReference type="ARBA" id="ARBA00023078"/>
    </source>
</evidence>
<feature type="transmembrane region" description="Helical" evidence="9">
    <location>
        <begin position="241"/>
        <end position="263"/>
    </location>
</feature>
<dbReference type="PRINTS" id="PR01386">
    <property type="entry name" value="CCMCBIOGNSIS"/>
</dbReference>
<feature type="transmembrane region" description="Helical" evidence="9">
    <location>
        <begin position="123"/>
        <end position="151"/>
    </location>
</feature>